<comment type="similarity">
    <text evidence="1">Belongs to the NifU family.</text>
</comment>
<dbReference type="InterPro" id="IPR035433">
    <property type="entry name" value="NFU1-like"/>
</dbReference>
<dbReference type="OrthoDB" id="565552at2759"/>
<accession>I7LUC6</accession>
<dbReference type="KEGG" id="tet:TTHERM_00146320"/>
<sequence>MIGYRANQYLLKQFKQLNFKNIMNLFIQAKSTPNPNFLKFVPSGKTVMNDGTTLDFIAARYAHVSPLAKKLFTIDGVNRVFYGKDYISISKKEDADWNELKPQIFSLITEQFTGTTPLFTDEPEREDTKIKDDDSEAVQMIKEIIDTRIRPLVQDDGGDVIYRNFDEPSGIVTLTMMGSCSGCPSSQVTLKQGIEKMIMHYVPEVNGVESVDYGENEQSEKKSNA</sequence>
<organism evidence="3 4">
    <name type="scientific">Tetrahymena thermophila (strain SB210)</name>
    <dbReference type="NCBI Taxonomy" id="312017"/>
    <lineage>
        <taxon>Eukaryota</taxon>
        <taxon>Sar</taxon>
        <taxon>Alveolata</taxon>
        <taxon>Ciliophora</taxon>
        <taxon>Intramacronucleata</taxon>
        <taxon>Oligohymenophorea</taxon>
        <taxon>Hymenostomatida</taxon>
        <taxon>Tetrahymenina</taxon>
        <taxon>Tetrahymenidae</taxon>
        <taxon>Tetrahymena</taxon>
    </lineage>
</organism>
<dbReference type="Gene3D" id="3.30.300.130">
    <property type="entry name" value="Fe-S cluster assembly (FSCA)"/>
    <property type="match status" value="1"/>
</dbReference>
<dbReference type="GO" id="GO:0051536">
    <property type="term" value="F:iron-sulfur cluster binding"/>
    <property type="evidence" value="ECO:0007669"/>
    <property type="project" value="InterPro"/>
</dbReference>
<dbReference type="FunFam" id="3.30.300.130:FF:000001">
    <property type="entry name" value="NFU1 iron-sulfur cluster scaffold"/>
    <property type="match status" value="1"/>
</dbReference>
<dbReference type="PIRSF" id="PIRSF036773">
    <property type="entry name" value="HIRIP5"/>
    <property type="match status" value="1"/>
</dbReference>
<dbReference type="RefSeq" id="XP_001011271.1">
    <property type="nucleotide sequence ID" value="XM_001011271.1"/>
</dbReference>
<dbReference type="GeneID" id="7840153"/>
<dbReference type="InterPro" id="IPR001075">
    <property type="entry name" value="NIF_FeS_clus_asmbl_NifU_C"/>
</dbReference>
<dbReference type="GO" id="GO:0005506">
    <property type="term" value="F:iron ion binding"/>
    <property type="evidence" value="ECO:0007669"/>
    <property type="project" value="InterPro"/>
</dbReference>
<evidence type="ECO:0000259" key="2">
    <source>
        <dbReference type="SMART" id="SM00932"/>
    </source>
</evidence>
<dbReference type="Proteomes" id="UP000009168">
    <property type="component" value="Unassembled WGS sequence"/>
</dbReference>
<dbReference type="SMART" id="SM00932">
    <property type="entry name" value="Nfu_N"/>
    <property type="match status" value="1"/>
</dbReference>
<dbReference type="GO" id="GO:0016226">
    <property type="term" value="P:iron-sulfur cluster assembly"/>
    <property type="evidence" value="ECO:0007669"/>
    <property type="project" value="InterPro"/>
</dbReference>
<dbReference type="FunFam" id="3.30.1370.70:FF:000004">
    <property type="entry name" value="HIRA-interacting protein 5, putative"/>
    <property type="match status" value="1"/>
</dbReference>
<evidence type="ECO:0000256" key="1">
    <source>
        <dbReference type="ARBA" id="ARBA00006420"/>
    </source>
</evidence>
<dbReference type="PANTHER" id="PTHR11178:SF1">
    <property type="entry name" value="NFU1 IRON-SULFUR CLUSTER SCAFFOLD HOMOLOG, MITOCHONDRIAL"/>
    <property type="match status" value="1"/>
</dbReference>
<dbReference type="SUPFAM" id="SSF117916">
    <property type="entry name" value="Fe-S cluster assembly (FSCA) domain-like"/>
    <property type="match status" value="1"/>
</dbReference>
<dbReference type="Pfam" id="PF08712">
    <property type="entry name" value="Nfu_N"/>
    <property type="match status" value="1"/>
</dbReference>
<proteinExistence type="inferred from homology"/>
<name>I7LUC6_TETTS</name>
<dbReference type="EMBL" id="GG662793">
    <property type="protein sequence ID" value="EAR91026.1"/>
    <property type="molecule type" value="Genomic_DNA"/>
</dbReference>
<dbReference type="OMA" id="AIMEHYM"/>
<dbReference type="InterPro" id="IPR034904">
    <property type="entry name" value="FSCA_dom_sf"/>
</dbReference>
<evidence type="ECO:0000313" key="3">
    <source>
        <dbReference type="EMBL" id="EAR91026.1"/>
    </source>
</evidence>
<dbReference type="InterPro" id="IPR036498">
    <property type="entry name" value="Nfu/NifU_N_sf"/>
</dbReference>
<dbReference type="PANTHER" id="PTHR11178">
    <property type="entry name" value="IRON-SULFUR CLUSTER SCAFFOLD PROTEIN NFU-RELATED"/>
    <property type="match status" value="1"/>
</dbReference>
<protein>
    <submittedName>
        <fullName evidence="3">NifU-like protein</fullName>
    </submittedName>
</protein>
<dbReference type="Gene3D" id="3.30.1370.70">
    <property type="entry name" value="Scaffold protein Nfu/NifU, N-terminal domain"/>
    <property type="match status" value="1"/>
</dbReference>
<reference evidence="4" key="1">
    <citation type="journal article" date="2006" name="PLoS Biol.">
        <title>Macronuclear genome sequence of the ciliate Tetrahymena thermophila, a model eukaryote.</title>
        <authorList>
            <person name="Eisen J.A."/>
            <person name="Coyne R.S."/>
            <person name="Wu M."/>
            <person name="Wu D."/>
            <person name="Thiagarajan M."/>
            <person name="Wortman J.R."/>
            <person name="Badger J.H."/>
            <person name="Ren Q."/>
            <person name="Amedeo P."/>
            <person name="Jones K.M."/>
            <person name="Tallon L.J."/>
            <person name="Delcher A.L."/>
            <person name="Salzberg S.L."/>
            <person name="Silva J.C."/>
            <person name="Haas B.J."/>
            <person name="Majoros W.H."/>
            <person name="Farzad M."/>
            <person name="Carlton J.M."/>
            <person name="Smith R.K. Jr."/>
            <person name="Garg J."/>
            <person name="Pearlman R.E."/>
            <person name="Karrer K.M."/>
            <person name="Sun L."/>
            <person name="Manning G."/>
            <person name="Elde N.C."/>
            <person name="Turkewitz A.P."/>
            <person name="Asai D.J."/>
            <person name="Wilkes D.E."/>
            <person name="Wang Y."/>
            <person name="Cai H."/>
            <person name="Collins K."/>
            <person name="Stewart B.A."/>
            <person name="Lee S.R."/>
            <person name="Wilamowska K."/>
            <person name="Weinberg Z."/>
            <person name="Ruzzo W.L."/>
            <person name="Wloga D."/>
            <person name="Gaertig J."/>
            <person name="Frankel J."/>
            <person name="Tsao C.-C."/>
            <person name="Gorovsky M.A."/>
            <person name="Keeling P.J."/>
            <person name="Waller R.F."/>
            <person name="Patron N.J."/>
            <person name="Cherry J.M."/>
            <person name="Stover N.A."/>
            <person name="Krieger C.J."/>
            <person name="del Toro C."/>
            <person name="Ryder H.F."/>
            <person name="Williamson S.C."/>
            <person name="Barbeau R.A."/>
            <person name="Hamilton E.P."/>
            <person name="Orias E."/>
        </authorList>
    </citation>
    <scope>NUCLEOTIDE SEQUENCE [LARGE SCALE GENOMIC DNA]</scope>
    <source>
        <strain evidence="4">SB210</strain>
    </source>
</reference>
<dbReference type="Pfam" id="PF01106">
    <property type="entry name" value="NifU"/>
    <property type="match status" value="1"/>
</dbReference>
<dbReference type="STRING" id="312017.I7LUC6"/>
<dbReference type="HOGENOM" id="CLU_060555_0_2_1"/>
<keyword evidence="4" id="KW-1185">Reference proteome</keyword>
<dbReference type="InterPro" id="IPR014824">
    <property type="entry name" value="Nfu/NifU_N"/>
</dbReference>
<evidence type="ECO:0000313" key="4">
    <source>
        <dbReference type="Proteomes" id="UP000009168"/>
    </source>
</evidence>
<dbReference type="GO" id="GO:0005739">
    <property type="term" value="C:mitochondrion"/>
    <property type="evidence" value="ECO:0007669"/>
    <property type="project" value="TreeGrafter"/>
</dbReference>
<dbReference type="InParanoid" id="I7LUC6"/>
<dbReference type="AlphaFoldDB" id="I7LUC6"/>
<gene>
    <name evidence="3" type="ORF">TTHERM_00146320</name>
</gene>
<feature type="domain" description="Scaffold protein Nfu/NifU N-terminal" evidence="2">
    <location>
        <begin position="27"/>
        <end position="115"/>
    </location>
</feature>
<dbReference type="SUPFAM" id="SSF110836">
    <property type="entry name" value="Hypothetical protein SAV1430"/>
    <property type="match status" value="1"/>
</dbReference>
<dbReference type="eggNOG" id="KOG2358">
    <property type="taxonomic scope" value="Eukaryota"/>
</dbReference>